<organism evidence="1 2">
    <name type="scientific">Brevibacillus centrosporus</name>
    <dbReference type="NCBI Taxonomy" id="54910"/>
    <lineage>
        <taxon>Bacteria</taxon>
        <taxon>Bacillati</taxon>
        <taxon>Bacillota</taxon>
        <taxon>Bacilli</taxon>
        <taxon>Bacillales</taxon>
        <taxon>Paenibacillaceae</taxon>
        <taxon>Brevibacillus</taxon>
    </lineage>
</organism>
<dbReference type="EMBL" id="FORT01000001">
    <property type="protein sequence ID" value="SFI90841.1"/>
    <property type="molecule type" value="Genomic_DNA"/>
</dbReference>
<evidence type="ECO:0000313" key="1">
    <source>
        <dbReference type="EMBL" id="SFI90841.1"/>
    </source>
</evidence>
<name>A0A1I3M1C7_9BACL</name>
<proteinExistence type="predicted"/>
<dbReference type="Proteomes" id="UP000198915">
    <property type="component" value="Unassembled WGS sequence"/>
</dbReference>
<reference evidence="2" key="1">
    <citation type="submission" date="2016-10" db="EMBL/GenBank/DDBJ databases">
        <authorList>
            <person name="Varghese N."/>
            <person name="Submissions S."/>
        </authorList>
    </citation>
    <scope>NUCLEOTIDE SEQUENCE [LARGE SCALE GENOMIC DNA]</scope>
    <source>
        <strain evidence="2">OK042</strain>
    </source>
</reference>
<sequence length="51" mass="5766">MSQKRRPGKPPVIIPRKISDWIRQNTTYASVNNYKVGGGAPAWNAQSQRLK</sequence>
<gene>
    <name evidence="1" type="ORF">SAMN05518846_101492</name>
</gene>
<protein>
    <submittedName>
        <fullName evidence="1">Uncharacterized protein</fullName>
    </submittedName>
</protein>
<keyword evidence="2" id="KW-1185">Reference proteome</keyword>
<evidence type="ECO:0000313" key="2">
    <source>
        <dbReference type="Proteomes" id="UP000198915"/>
    </source>
</evidence>
<dbReference type="STRING" id="1884381.SAMN05518846_101492"/>
<dbReference type="AlphaFoldDB" id="A0A1I3M1C7"/>
<accession>A0A1I3M1C7</accession>